<reference evidence="2 3" key="1">
    <citation type="submission" date="2018-11" db="EMBL/GenBank/DDBJ databases">
        <title>Novel bacteria species description.</title>
        <authorList>
            <person name="Han J.-H."/>
        </authorList>
    </citation>
    <scope>NUCLEOTIDE SEQUENCE [LARGE SCALE GENOMIC DNA]</scope>
    <source>
        <strain evidence="2 3">KCTC23259</strain>
    </source>
</reference>
<comment type="caution">
    <text evidence="2">The sequence shown here is derived from an EMBL/GenBank/DDBJ whole genome shotgun (WGS) entry which is preliminary data.</text>
</comment>
<dbReference type="InterPro" id="IPR001279">
    <property type="entry name" value="Metallo-B-lactamas"/>
</dbReference>
<keyword evidence="3" id="KW-1185">Reference proteome</keyword>
<evidence type="ECO:0000259" key="1">
    <source>
        <dbReference type="SMART" id="SM00849"/>
    </source>
</evidence>
<dbReference type="SUPFAM" id="SSF56281">
    <property type="entry name" value="Metallo-hydrolase/oxidoreductase"/>
    <property type="match status" value="1"/>
</dbReference>
<dbReference type="PANTHER" id="PTHR42663:SF6">
    <property type="entry name" value="HYDROLASE C777.06C-RELATED"/>
    <property type="match status" value="1"/>
</dbReference>
<dbReference type="CDD" id="cd16279">
    <property type="entry name" value="metallo-hydrolase-like_MBL-fold"/>
    <property type="match status" value="1"/>
</dbReference>
<name>A0AAE3KST4_9BACT</name>
<proteinExistence type="predicted"/>
<evidence type="ECO:0000313" key="3">
    <source>
        <dbReference type="Proteomes" id="UP001204144"/>
    </source>
</evidence>
<feature type="domain" description="Metallo-beta-lactamase" evidence="1">
    <location>
        <begin position="34"/>
        <end position="224"/>
    </location>
</feature>
<protein>
    <submittedName>
        <fullName evidence="2">MBL fold metallo-hydrolase</fullName>
    </submittedName>
</protein>
<dbReference type="Gene3D" id="3.60.15.10">
    <property type="entry name" value="Ribonuclease Z/Hydroxyacylglutathione hydrolase-like"/>
    <property type="match status" value="1"/>
</dbReference>
<dbReference type="EMBL" id="RJUF01000035">
    <property type="protein sequence ID" value="MCP9763687.1"/>
    <property type="molecule type" value="Genomic_DNA"/>
</dbReference>
<evidence type="ECO:0000313" key="2">
    <source>
        <dbReference type="EMBL" id="MCP9763687.1"/>
    </source>
</evidence>
<dbReference type="PANTHER" id="PTHR42663">
    <property type="entry name" value="HYDROLASE C777.06C-RELATED-RELATED"/>
    <property type="match status" value="1"/>
</dbReference>
<dbReference type="SMART" id="SM00849">
    <property type="entry name" value="Lactamase_B"/>
    <property type="match status" value="1"/>
</dbReference>
<dbReference type="AlphaFoldDB" id="A0AAE3KST4"/>
<dbReference type="Pfam" id="PF12706">
    <property type="entry name" value="Lactamase_B_2"/>
    <property type="match status" value="1"/>
</dbReference>
<dbReference type="Proteomes" id="UP001204144">
    <property type="component" value="Unassembled WGS sequence"/>
</dbReference>
<sequence length="254" mass="28651">MKITFLGTGTSTGVPVLTCKCDVCRSLDFRDKRLRVSILIQHNGKNIIIDSGPDFRQQALRENLQSLEALVFTHEHKDHTGGLDDVRPFNYLSGIKNCPIYAHSRVLAQLKMEYFYAFSEKPYPGVPIITCNEIDTEPFEIAGLTFSPIQVLHHKLPVLGFRIGDFTYITDANYISDEELSKVHGSKVLVLNALQREPHISHFNLNQAIELSEKIGAQKTYFTHISHKLGLHREVEKDLPANVSLAYDGLSFSL</sequence>
<dbReference type="RefSeq" id="WP_255037461.1">
    <property type="nucleotide sequence ID" value="NZ_RJUF01000035.1"/>
</dbReference>
<organism evidence="2 3">
    <name type="scientific">Lacihabitans soyangensis</name>
    <dbReference type="NCBI Taxonomy" id="869394"/>
    <lineage>
        <taxon>Bacteria</taxon>
        <taxon>Pseudomonadati</taxon>
        <taxon>Bacteroidota</taxon>
        <taxon>Cytophagia</taxon>
        <taxon>Cytophagales</taxon>
        <taxon>Leadbetterellaceae</taxon>
        <taxon>Lacihabitans</taxon>
    </lineage>
</organism>
<dbReference type="InterPro" id="IPR036866">
    <property type="entry name" value="RibonucZ/Hydroxyglut_hydro"/>
</dbReference>
<accession>A0AAE3KST4</accession>
<gene>
    <name evidence="2" type="ORF">EGI31_12045</name>
</gene>